<protein>
    <recommendedName>
        <fullName evidence="4">Tail fiber protein</fullName>
    </recommendedName>
</protein>
<dbReference type="Proteomes" id="UP001344658">
    <property type="component" value="Unassembled WGS sequence"/>
</dbReference>
<proteinExistence type="predicted"/>
<gene>
    <name evidence="2" type="ORF">V2S66_31355</name>
</gene>
<dbReference type="RefSeq" id="WP_330800149.1">
    <property type="nucleotide sequence ID" value="NZ_JAZEWV010000046.1"/>
</dbReference>
<dbReference type="EMBL" id="JAZEWV010000046">
    <property type="protein sequence ID" value="MEE4546449.1"/>
    <property type="molecule type" value="Genomic_DNA"/>
</dbReference>
<accession>A0ABU7PKU3</accession>
<comment type="caution">
    <text evidence="2">The sequence shown here is derived from an EMBL/GenBank/DDBJ whole genome shotgun (WGS) entry which is preliminary data.</text>
</comment>
<name>A0ABU7PKU3_9ACTN</name>
<sequence length="516" mass="51167">MGFPEGAQTTVLTMKLGLTDGSADRETVTITPSPSQIVSTALNDIREGDPILLTPDRASGTASVRLLNTDASGYNPTGWTYEIRRGNRAPYNISLPASLGPTADLADLTAVSESPGVYDVLLPASELGAAAFLDVGQTEGTVAAGDDDRFTGGGGGGPAASSTVAASSTFGQSSTAGVATTYSRGDHVHGTPALPAASSSTAGVVRLDGTATDIQPLGTRAAGSVGQAADAGHVHAMPRLDQAGVPTADVAMGGHKLTGLASGVSAQDAAAFGQIPTAGTGSSNYTAGNDSRLSDSRTPSGAAGGDLGGTFPNPTVNKVAGATVSGTPATGKVLTATSGSAASWQTPAGGGGAGVSIVSQGDDRIDLEIVTLTNTAVWAVVRTSGGVAIGKSVKAAAGDRVLVSPSFMYAGTQYELDLAVMASDGSSISRYAGSSGSGTTPGNEGYAPLYTQATSFPHITGPIMVTVAAGEVDGSGRFTVNLAYHAPSLSGTDQHIYAGSGYIARWLMLNIGPEPA</sequence>
<feature type="region of interest" description="Disordered" evidence="1">
    <location>
        <begin position="275"/>
        <end position="312"/>
    </location>
</feature>
<organism evidence="2 3">
    <name type="scientific">Actinacidiphila polyblastidii</name>
    <dbReference type="NCBI Taxonomy" id="3110430"/>
    <lineage>
        <taxon>Bacteria</taxon>
        <taxon>Bacillati</taxon>
        <taxon>Actinomycetota</taxon>
        <taxon>Actinomycetes</taxon>
        <taxon>Kitasatosporales</taxon>
        <taxon>Streptomycetaceae</taxon>
        <taxon>Actinacidiphila</taxon>
    </lineage>
</organism>
<reference evidence="2 3" key="1">
    <citation type="submission" date="2023-12" db="EMBL/GenBank/DDBJ databases">
        <title>Streptomyces sp. V4-01.</title>
        <authorList>
            <person name="Somphong A."/>
            <person name="Phongsopitanun W."/>
        </authorList>
    </citation>
    <scope>NUCLEOTIDE SEQUENCE [LARGE SCALE GENOMIC DNA]</scope>
    <source>
        <strain evidence="2 3">V4-01</strain>
    </source>
</reference>
<evidence type="ECO:0000313" key="2">
    <source>
        <dbReference type="EMBL" id="MEE4546449.1"/>
    </source>
</evidence>
<evidence type="ECO:0000256" key="1">
    <source>
        <dbReference type="SAM" id="MobiDB-lite"/>
    </source>
</evidence>
<evidence type="ECO:0000313" key="3">
    <source>
        <dbReference type="Proteomes" id="UP001344658"/>
    </source>
</evidence>
<feature type="compositionally biased region" description="Polar residues" evidence="1">
    <location>
        <begin position="277"/>
        <end position="299"/>
    </location>
</feature>
<keyword evidence="3" id="KW-1185">Reference proteome</keyword>
<feature type="region of interest" description="Disordered" evidence="1">
    <location>
        <begin position="143"/>
        <end position="164"/>
    </location>
</feature>
<evidence type="ECO:0008006" key="4">
    <source>
        <dbReference type="Google" id="ProtNLM"/>
    </source>
</evidence>